<feature type="region of interest" description="Disordered" evidence="1">
    <location>
        <begin position="70"/>
        <end position="91"/>
    </location>
</feature>
<dbReference type="AlphaFoldDB" id="A0A0P9L328"/>
<evidence type="ECO:0000256" key="1">
    <source>
        <dbReference type="SAM" id="MobiDB-lite"/>
    </source>
</evidence>
<evidence type="ECO:0000313" key="4">
    <source>
        <dbReference type="Proteomes" id="UP000050564"/>
    </source>
</evidence>
<evidence type="ECO:0000313" key="5">
    <source>
        <dbReference type="Proteomes" id="UP000281372"/>
    </source>
</evidence>
<dbReference type="Proteomes" id="UP000050564">
    <property type="component" value="Unassembled WGS sequence"/>
</dbReference>
<evidence type="ECO:0000313" key="3">
    <source>
        <dbReference type="EMBL" id="RMN16057.1"/>
    </source>
</evidence>
<comment type="caution">
    <text evidence="2">The sequence shown here is derived from an EMBL/GenBank/DDBJ whole genome shotgun (WGS) entry which is preliminary data.</text>
</comment>
<reference evidence="2 4" key="1">
    <citation type="submission" date="2015-09" db="EMBL/GenBank/DDBJ databases">
        <title>Genome announcement of multiple Pseudomonas syringae strains.</title>
        <authorList>
            <person name="Thakur S."/>
            <person name="Wang P.W."/>
            <person name="Gong Y."/>
            <person name="Weir B.S."/>
            <person name="Guttman D.S."/>
        </authorList>
    </citation>
    <scope>NUCLEOTIDE SEQUENCE [LARGE SCALE GENOMIC DNA]</scope>
    <source>
        <strain evidence="2 4">ICMP2823</strain>
    </source>
</reference>
<reference evidence="3 5" key="2">
    <citation type="submission" date="2018-08" db="EMBL/GenBank/DDBJ databases">
        <title>Recombination of ecologically and evolutionarily significant loci maintains genetic cohesion in the Pseudomonas syringae species complex.</title>
        <authorList>
            <person name="Dillon M."/>
            <person name="Thakur S."/>
            <person name="Almeida R.N.D."/>
            <person name="Weir B.S."/>
            <person name="Guttman D.S."/>
        </authorList>
    </citation>
    <scope>NUCLEOTIDE SEQUENCE [LARGE SCALE GENOMIC DNA]</scope>
    <source>
        <strain evidence="3 5">ICMP 2821</strain>
    </source>
</reference>
<proteinExistence type="predicted"/>
<dbReference type="EMBL" id="RBOW01001079">
    <property type="protein sequence ID" value="RMN16057.1"/>
    <property type="molecule type" value="Genomic_DNA"/>
</dbReference>
<protein>
    <submittedName>
        <fullName evidence="2">Uncharacterized protein</fullName>
    </submittedName>
</protein>
<organism evidence="2 4">
    <name type="scientific">Pseudomonas cannabina</name>
    <dbReference type="NCBI Taxonomy" id="86840"/>
    <lineage>
        <taxon>Bacteria</taxon>
        <taxon>Pseudomonadati</taxon>
        <taxon>Pseudomonadota</taxon>
        <taxon>Gammaproteobacteria</taxon>
        <taxon>Pseudomonadales</taxon>
        <taxon>Pseudomonadaceae</taxon>
        <taxon>Pseudomonas</taxon>
    </lineage>
</organism>
<name>A0A0P9L328_PSECA</name>
<evidence type="ECO:0000313" key="2">
    <source>
        <dbReference type="EMBL" id="KPW70833.1"/>
    </source>
</evidence>
<feature type="region of interest" description="Disordered" evidence="1">
    <location>
        <begin position="1"/>
        <end position="22"/>
    </location>
</feature>
<sequence>MQPVIMAMKPATMADGDESASGRSGTFRVWFMEGDPCSGQVTMDAKPKRMRARFYDTAIRANASTVAKGSLTRRRHLAGTPRIAASGPARG</sequence>
<gene>
    <name evidence="2" type="ORF">ALO81_102319</name>
    <name evidence="3" type="ORF">ALQ64_102587</name>
</gene>
<dbReference type="Proteomes" id="UP000281372">
    <property type="component" value="Unassembled WGS sequence"/>
</dbReference>
<dbReference type="EMBL" id="LJPX01000375">
    <property type="protein sequence ID" value="KPW70833.1"/>
    <property type="molecule type" value="Genomic_DNA"/>
</dbReference>
<accession>A0A0P9L328</accession>